<dbReference type="OrthoDB" id="9816425at2"/>
<dbReference type="EMBL" id="CP014806">
    <property type="protein sequence ID" value="AMX00135.1"/>
    <property type="molecule type" value="Genomic_DNA"/>
</dbReference>
<feature type="transmembrane region" description="Helical" evidence="1">
    <location>
        <begin position="119"/>
        <end position="139"/>
    </location>
</feature>
<dbReference type="InterPro" id="IPR027383">
    <property type="entry name" value="Znf_put"/>
</dbReference>
<keyword evidence="4" id="KW-1185">Reference proteome</keyword>
<name>A0A143HEG8_9BACL</name>
<dbReference type="RefSeq" id="WP_066790208.1">
    <property type="nucleotide sequence ID" value="NZ_CP014806.1"/>
</dbReference>
<feature type="transmembrane region" description="Helical" evidence="1">
    <location>
        <begin position="151"/>
        <end position="176"/>
    </location>
</feature>
<gene>
    <name evidence="3" type="ORF">ATY39_12330</name>
</gene>
<sequence>MKTNCAVTQDLLPLYEEELLHPDTQRFVEEHLQSCQECRHIAEQSQIPLPAEVKLHGASKNMIRNITVKLTTIQIFFVAIAFVLAMSTTIMNDNSGFILTYAILGAVTYLFYRSVLVTVLLAGVPNFLWNCLLYMTDWFGKFYADSFSEALQIALTTLIIHLLVTVIGILIGFCILKIREEK</sequence>
<reference evidence="4" key="2">
    <citation type="submission" date="2016-03" db="EMBL/GenBank/DDBJ databases">
        <authorList>
            <person name="Ploux O."/>
        </authorList>
    </citation>
    <scope>NUCLEOTIDE SEQUENCE [LARGE SCALE GENOMIC DNA]</scope>
    <source>
        <strain evidence="4">PP9</strain>
    </source>
</reference>
<dbReference type="Proteomes" id="UP000076021">
    <property type="component" value="Chromosome"/>
</dbReference>
<feature type="transmembrane region" description="Helical" evidence="1">
    <location>
        <begin position="70"/>
        <end position="90"/>
    </location>
</feature>
<evidence type="ECO:0000313" key="4">
    <source>
        <dbReference type="Proteomes" id="UP000076021"/>
    </source>
</evidence>
<accession>A0A143HEG8</accession>
<evidence type="ECO:0000256" key="1">
    <source>
        <dbReference type="SAM" id="Phobius"/>
    </source>
</evidence>
<dbReference type="STRING" id="241244.ATY39_12330"/>
<keyword evidence="1" id="KW-0472">Membrane</keyword>
<evidence type="ECO:0000313" key="3">
    <source>
        <dbReference type="EMBL" id="AMX00135.1"/>
    </source>
</evidence>
<evidence type="ECO:0000259" key="2">
    <source>
        <dbReference type="Pfam" id="PF13490"/>
    </source>
</evidence>
<proteinExistence type="predicted"/>
<dbReference type="KEGG" id="rst:ATY39_12330"/>
<keyword evidence="1" id="KW-1133">Transmembrane helix</keyword>
<reference evidence="3 4" key="1">
    <citation type="journal article" date="2016" name="Genome Announc.">
        <title>Whole-Genome Sequence of Rummeliibacillus stabekisii Strain PP9 Isolated from Antarctic Soil.</title>
        <authorList>
            <person name="da Mota F.F."/>
            <person name="Vollu R.E."/>
            <person name="Jurelevicius D."/>
            <person name="Seldin L."/>
        </authorList>
    </citation>
    <scope>NUCLEOTIDE SEQUENCE [LARGE SCALE GENOMIC DNA]</scope>
    <source>
        <strain evidence="3 4">PP9</strain>
    </source>
</reference>
<dbReference type="Pfam" id="PF13490">
    <property type="entry name" value="zf-HC2"/>
    <property type="match status" value="1"/>
</dbReference>
<feature type="domain" description="Putative zinc-finger" evidence="2">
    <location>
        <begin position="5"/>
        <end position="39"/>
    </location>
</feature>
<protein>
    <recommendedName>
        <fullName evidence="2">Putative zinc-finger domain-containing protein</fullName>
    </recommendedName>
</protein>
<keyword evidence="1" id="KW-0812">Transmembrane</keyword>
<dbReference type="AlphaFoldDB" id="A0A143HEG8"/>
<feature type="transmembrane region" description="Helical" evidence="1">
    <location>
        <begin position="96"/>
        <end position="112"/>
    </location>
</feature>
<organism evidence="3 4">
    <name type="scientific">Rummeliibacillus stabekisii</name>
    <dbReference type="NCBI Taxonomy" id="241244"/>
    <lineage>
        <taxon>Bacteria</taxon>
        <taxon>Bacillati</taxon>
        <taxon>Bacillota</taxon>
        <taxon>Bacilli</taxon>
        <taxon>Bacillales</taxon>
        <taxon>Caryophanaceae</taxon>
        <taxon>Rummeliibacillus</taxon>
    </lineage>
</organism>